<feature type="chain" id="PRO_5021975768" evidence="7">
    <location>
        <begin position="26"/>
        <end position="873"/>
    </location>
</feature>
<dbReference type="EMBL" id="VLKK01000002">
    <property type="protein sequence ID" value="TWH96710.1"/>
    <property type="molecule type" value="Genomic_DNA"/>
</dbReference>
<gene>
    <name evidence="9" type="ORF">IQ35_00641</name>
</gene>
<proteinExistence type="inferred from homology"/>
<protein>
    <submittedName>
        <fullName evidence="9">Zinc carboxypeptidase</fullName>
    </submittedName>
</protein>
<dbReference type="Pfam" id="PF00246">
    <property type="entry name" value="Peptidase_M14"/>
    <property type="match status" value="1"/>
</dbReference>
<name>A0A562KMU8_SPHWJ</name>
<accession>A0A562KMU8</accession>
<keyword evidence="5" id="KW-0862">Zinc</keyword>
<dbReference type="GO" id="GO:0008270">
    <property type="term" value="F:zinc ion binding"/>
    <property type="evidence" value="ECO:0007669"/>
    <property type="project" value="InterPro"/>
</dbReference>
<keyword evidence="4" id="KW-0378">Hydrolase</keyword>
<evidence type="ECO:0000256" key="3">
    <source>
        <dbReference type="ARBA" id="ARBA00022670"/>
    </source>
</evidence>
<evidence type="ECO:0000256" key="5">
    <source>
        <dbReference type="ARBA" id="ARBA00022833"/>
    </source>
</evidence>
<evidence type="ECO:0000256" key="7">
    <source>
        <dbReference type="SAM" id="SignalP"/>
    </source>
</evidence>
<evidence type="ECO:0000256" key="2">
    <source>
        <dbReference type="ARBA" id="ARBA00005988"/>
    </source>
</evidence>
<dbReference type="GO" id="GO:0006508">
    <property type="term" value="P:proteolysis"/>
    <property type="evidence" value="ECO:0007669"/>
    <property type="project" value="UniProtKB-KW"/>
</dbReference>
<feature type="signal peptide" evidence="7">
    <location>
        <begin position="1"/>
        <end position="25"/>
    </location>
</feature>
<keyword evidence="9" id="KW-0121">Carboxypeptidase</keyword>
<evidence type="ECO:0000256" key="1">
    <source>
        <dbReference type="ARBA" id="ARBA00001947"/>
    </source>
</evidence>
<dbReference type="InterPro" id="IPR000834">
    <property type="entry name" value="Peptidase_M14"/>
</dbReference>
<dbReference type="SUPFAM" id="SSF53187">
    <property type="entry name" value="Zn-dependent exopeptidases"/>
    <property type="match status" value="1"/>
</dbReference>
<keyword evidence="10" id="KW-1185">Reference proteome</keyword>
<organism evidence="9 10">
    <name type="scientific">Sphingobium wenxiniae (strain DSM 21828 / CGMCC 1.7748 / JZ-1)</name>
    <dbReference type="NCBI Taxonomy" id="595605"/>
    <lineage>
        <taxon>Bacteria</taxon>
        <taxon>Pseudomonadati</taxon>
        <taxon>Pseudomonadota</taxon>
        <taxon>Alphaproteobacteria</taxon>
        <taxon>Sphingomonadales</taxon>
        <taxon>Sphingomonadaceae</taxon>
        <taxon>Sphingobium</taxon>
    </lineage>
</organism>
<keyword evidence="6" id="KW-0482">Metalloprotease</keyword>
<keyword evidence="7" id="KW-0732">Signal</keyword>
<comment type="cofactor">
    <cofactor evidence="1">
        <name>Zn(2+)</name>
        <dbReference type="ChEBI" id="CHEBI:29105"/>
    </cofactor>
</comment>
<reference evidence="9 10" key="1">
    <citation type="journal article" date="2015" name="Stand. Genomic Sci.">
        <title>Genomic Encyclopedia of Bacterial and Archaeal Type Strains, Phase III: the genomes of soil and plant-associated and newly described type strains.</title>
        <authorList>
            <person name="Whitman W.B."/>
            <person name="Woyke T."/>
            <person name="Klenk H.P."/>
            <person name="Zhou Y."/>
            <person name="Lilburn T.G."/>
            <person name="Beck B.J."/>
            <person name="De Vos P."/>
            <person name="Vandamme P."/>
            <person name="Eisen J.A."/>
            <person name="Garrity G."/>
            <person name="Hugenholtz P."/>
            <person name="Kyrpides N.C."/>
        </authorList>
    </citation>
    <scope>NUCLEOTIDE SEQUENCE [LARGE SCALE GENOMIC DNA]</scope>
    <source>
        <strain evidence="9 10">CGMCC 1.7748</strain>
    </source>
</reference>
<dbReference type="Proteomes" id="UP000316624">
    <property type="component" value="Unassembled WGS sequence"/>
</dbReference>
<feature type="domain" description="Peptidase M14" evidence="8">
    <location>
        <begin position="52"/>
        <end position="212"/>
    </location>
</feature>
<dbReference type="Gene3D" id="3.40.50.880">
    <property type="match status" value="1"/>
</dbReference>
<sequence>MTTMRKVTSILLAASAMGLAAPALADVPTPKAVLGHDVGEDYYLANYEDSIRYFQALAKASNRIKLFETGKTTHGRTMVYAVISTPQNIANFDKYKAISKRLGDARGLTDEEARKLAKDSPVIVHIDGGMHASEVSDHQLPLALAHKLLSAKNDDEVDAILKNVILVLWPTLNPDGQDMVVDWYRKQRGTRWETSRTPWLYQEYVGHDNNRDGYMLNMKESQVVNATEQDYAPVIWYSQHQVAPFPARIWVPPFADPVSSNISPYMRIWTNTIGTNIMARMETEQKPGAIAQARFDNWYAGFLDYIHVFRNTISFFTETAHDSATPKTYKVEDFPKPMQDLKAQIMYPNPWRGGEWRLKDSVDYMMTASMSVLETAQKYRETLLYNRYQAGRDMIAAAAKDGPAAYVIPASQADLPEAASLAQLMIAHGLDVMRIDQPTSIGGRNYAAGSWVIPMDQPFAGLARELFEKQKYPDAVLNGDGQPADLPYDVTGWTLPMQMGVHVDRIDQPIDGAARAAMQKVAAATPPAGGINGSGSTYLVDRRVNNSYRVLNAALAAGGKAVWTNAALYPGTAPQDAIAITGLSAAAMGKIASDHSVAVTASADKPVGEAVHKGRVGLYRPWGSNIDEGWTRWLLEQYSFAPKSLYNADVKAGLSGKYDTIVIPDLTAPSKSRPSDTTPPANFESQYKGPLASLMDGFSPSQMPAPYYGGIGADGAEKLKSFVSSGGTLVALNNASDAIIDLFGLPVTNILKDAKSEQFFCSGALLQIDLKPGTRVSAGMPADPIVMFERGPAFAPKPGFKGEVLASYAPTGNPLRSGVLLHPEAIQGKAAALEVEYGKGKIYLYGFRPQWRGQSHGAYKLLFNTLYPEGGKR</sequence>
<dbReference type="GO" id="GO:0005615">
    <property type="term" value="C:extracellular space"/>
    <property type="evidence" value="ECO:0007669"/>
    <property type="project" value="TreeGrafter"/>
</dbReference>
<dbReference type="Gene3D" id="3.40.630.10">
    <property type="entry name" value="Zn peptidases"/>
    <property type="match status" value="1"/>
</dbReference>
<dbReference type="CDD" id="cd06240">
    <property type="entry name" value="M14-like"/>
    <property type="match status" value="1"/>
</dbReference>
<dbReference type="GO" id="GO:0004181">
    <property type="term" value="F:metallocarboxypeptidase activity"/>
    <property type="evidence" value="ECO:0007669"/>
    <property type="project" value="InterPro"/>
</dbReference>
<dbReference type="PANTHER" id="PTHR11705">
    <property type="entry name" value="PROTEASE FAMILY M14 CARBOXYPEPTIDASE A,B"/>
    <property type="match status" value="1"/>
</dbReference>
<dbReference type="RefSeq" id="WP_242003274.1">
    <property type="nucleotide sequence ID" value="NZ_JACIIY010000048.1"/>
</dbReference>
<dbReference type="PANTHER" id="PTHR11705:SF143">
    <property type="entry name" value="SLL0236 PROTEIN"/>
    <property type="match status" value="1"/>
</dbReference>
<comment type="similarity">
    <text evidence="2">Belongs to the peptidase M14 family.</text>
</comment>
<evidence type="ECO:0000256" key="6">
    <source>
        <dbReference type="ARBA" id="ARBA00023049"/>
    </source>
</evidence>
<evidence type="ECO:0000313" key="10">
    <source>
        <dbReference type="Proteomes" id="UP000316624"/>
    </source>
</evidence>
<comment type="caution">
    <text evidence="9">The sequence shown here is derived from an EMBL/GenBank/DDBJ whole genome shotgun (WGS) entry which is preliminary data.</text>
</comment>
<evidence type="ECO:0000313" key="9">
    <source>
        <dbReference type="EMBL" id="TWH96710.1"/>
    </source>
</evidence>
<keyword evidence="3" id="KW-0645">Protease</keyword>
<evidence type="ECO:0000259" key="8">
    <source>
        <dbReference type="Pfam" id="PF00246"/>
    </source>
</evidence>
<dbReference type="InterPro" id="IPR029062">
    <property type="entry name" value="Class_I_gatase-like"/>
</dbReference>
<dbReference type="AlphaFoldDB" id="A0A562KMU8"/>
<evidence type="ECO:0000256" key="4">
    <source>
        <dbReference type="ARBA" id="ARBA00022801"/>
    </source>
</evidence>